<evidence type="ECO:0000259" key="1">
    <source>
        <dbReference type="SMART" id="SM00460"/>
    </source>
</evidence>
<dbReference type="AlphaFoldDB" id="A0A8D0DSS7"/>
<proteinExistence type="predicted"/>
<evidence type="ECO:0000313" key="3">
    <source>
        <dbReference type="Proteomes" id="UP000694421"/>
    </source>
</evidence>
<dbReference type="PANTHER" id="PTHR46333">
    <property type="entry name" value="CYTOKINESIS PROTEIN 3"/>
    <property type="match status" value="1"/>
</dbReference>
<dbReference type="GO" id="GO:0007528">
    <property type="term" value="P:neuromuscular junction development"/>
    <property type="evidence" value="ECO:0007669"/>
    <property type="project" value="TreeGrafter"/>
</dbReference>
<dbReference type="InterPro" id="IPR038765">
    <property type="entry name" value="Papain-like_cys_pep_sf"/>
</dbReference>
<dbReference type="InterPro" id="IPR052557">
    <property type="entry name" value="CAP/Cytokinesis_protein"/>
</dbReference>
<dbReference type="InterPro" id="IPR002931">
    <property type="entry name" value="Transglutaminase-like"/>
</dbReference>
<evidence type="ECO:0000313" key="2">
    <source>
        <dbReference type="Ensembl" id="ENSSMRP00000021253.1"/>
    </source>
</evidence>
<dbReference type="Pfam" id="PF01841">
    <property type="entry name" value="Transglut_core"/>
    <property type="match status" value="1"/>
</dbReference>
<dbReference type="OMA" id="WGTKVEL"/>
<sequence>RHSTPRIGKKVSGKGKMILLYFLFLAYPWDKSNLKSMSIDLNQFKELDAYATKVNVRSSVEDLVRVLLQNAHSDLEKVRAFWTWICHHIEYDVEGFHNKAMRSCKPADVFQSGKSVCAGYAGLFEEMCSIAGIKCKNLSGYSKGYGYNPGQAFKREINHAWNAVALDGRWHLLDSTWGSGTVDDTCRKFTFGYNEFYFLTHPALFINDHFPEDEKWQLLKEPLTLQQFERKVRYRPEFYKAGLLVASAGTSVIETENGKATVFIESRSPALFMFKLNNIDEHGLMTLQKNGMTLEVYPRQTGTHHLDIFAKPFDTTEKNYGHVLEYSVKCSSVDKSVCLPKDLIQPAGPSWLSEEKGILGALPTSPVINTNDGRCVVTFTQSQDLDVFATLDSDTSQVPENIRRRHIWKTCQKNQVELKIHLPHTGSFALHIWAKKASQPGNSHCALSYIITCPNKNVTWPAFPKSYGSWEEGYELVAPLAGVLPANRNIQFKLKLPGISEASVECGKTHTLTLSDEGFWEGTCYTSGSSKVTVKISKNADKMFWYVLEYQVENI</sequence>
<reference evidence="2" key="2">
    <citation type="submission" date="2025-09" db="UniProtKB">
        <authorList>
            <consortium name="Ensembl"/>
        </authorList>
    </citation>
    <scope>IDENTIFICATION</scope>
</reference>
<name>A0A8D0DSS7_SALMN</name>
<protein>
    <recommendedName>
        <fullName evidence="1">Transglutaminase-like domain-containing protein</fullName>
    </recommendedName>
</protein>
<dbReference type="SMART" id="SM00460">
    <property type="entry name" value="TGc"/>
    <property type="match status" value="1"/>
</dbReference>
<dbReference type="PANTHER" id="PTHR46333:SF3">
    <property type="entry name" value="KYPHOSCOLIOSIS PEPTIDASE"/>
    <property type="match status" value="1"/>
</dbReference>
<dbReference type="Gene3D" id="3.10.620.30">
    <property type="match status" value="1"/>
</dbReference>
<dbReference type="GO" id="GO:0005737">
    <property type="term" value="C:cytoplasm"/>
    <property type="evidence" value="ECO:0007669"/>
    <property type="project" value="TreeGrafter"/>
</dbReference>
<feature type="domain" description="Transglutaminase-like" evidence="1">
    <location>
        <begin position="109"/>
        <end position="177"/>
    </location>
</feature>
<dbReference type="Ensembl" id="ENSSMRT00000024910.1">
    <property type="protein sequence ID" value="ENSSMRP00000021253.1"/>
    <property type="gene ID" value="ENSSMRG00000016540.1"/>
</dbReference>
<dbReference type="Proteomes" id="UP000694421">
    <property type="component" value="Unplaced"/>
</dbReference>
<dbReference type="InterPro" id="IPR056564">
    <property type="entry name" value="Ig-like_KY"/>
</dbReference>
<reference evidence="2" key="1">
    <citation type="submission" date="2025-08" db="UniProtKB">
        <authorList>
            <consortium name="Ensembl"/>
        </authorList>
    </citation>
    <scope>IDENTIFICATION</scope>
</reference>
<dbReference type="Pfam" id="PF23265">
    <property type="entry name" value="Ig-like_KY"/>
    <property type="match status" value="2"/>
</dbReference>
<accession>A0A8D0DSS7</accession>
<dbReference type="GeneTree" id="ENSGT00390000002887"/>
<organism evidence="2 3">
    <name type="scientific">Salvator merianae</name>
    <name type="common">Argentine black and white tegu</name>
    <name type="synonym">Tupinambis merianae</name>
    <dbReference type="NCBI Taxonomy" id="96440"/>
    <lineage>
        <taxon>Eukaryota</taxon>
        <taxon>Metazoa</taxon>
        <taxon>Chordata</taxon>
        <taxon>Craniata</taxon>
        <taxon>Vertebrata</taxon>
        <taxon>Euteleostomi</taxon>
        <taxon>Lepidosauria</taxon>
        <taxon>Squamata</taxon>
        <taxon>Bifurcata</taxon>
        <taxon>Unidentata</taxon>
        <taxon>Episquamata</taxon>
        <taxon>Laterata</taxon>
        <taxon>Teiioidea</taxon>
        <taxon>Teiidae</taxon>
        <taxon>Salvator</taxon>
    </lineage>
</organism>
<keyword evidence="3" id="KW-1185">Reference proteome</keyword>
<dbReference type="GO" id="GO:0007517">
    <property type="term" value="P:muscle organ development"/>
    <property type="evidence" value="ECO:0007669"/>
    <property type="project" value="TreeGrafter"/>
</dbReference>
<dbReference type="SUPFAM" id="SSF54001">
    <property type="entry name" value="Cysteine proteinases"/>
    <property type="match status" value="1"/>
</dbReference>